<dbReference type="WBParaSite" id="Hba_12507">
    <property type="protein sequence ID" value="Hba_12507"/>
    <property type="gene ID" value="Hba_12507"/>
</dbReference>
<protein>
    <submittedName>
        <fullName evidence="2">Ovule protein</fullName>
    </submittedName>
</protein>
<keyword evidence="1" id="KW-1185">Reference proteome</keyword>
<evidence type="ECO:0000313" key="2">
    <source>
        <dbReference type="WBParaSite" id="Hba_12507"/>
    </source>
</evidence>
<name>A0A1I7X4N6_HETBA</name>
<sequence>MEVTEIEKMEMLQSHECGAFMYGQQEKRLTPAAHANCVSIGMQPQINKYTINHARRKSVIFNSWPGHLLSHFLDIQPLLTTSF</sequence>
<proteinExistence type="predicted"/>
<dbReference type="Proteomes" id="UP000095283">
    <property type="component" value="Unplaced"/>
</dbReference>
<evidence type="ECO:0000313" key="1">
    <source>
        <dbReference type="Proteomes" id="UP000095283"/>
    </source>
</evidence>
<organism evidence="1 2">
    <name type="scientific">Heterorhabditis bacteriophora</name>
    <name type="common">Entomopathogenic nematode worm</name>
    <dbReference type="NCBI Taxonomy" id="37862"/>
    <lineage>
        <taxon>Eukaryota</taxon>
        <taxon>Metazoa</taxon>
        <taxon>Ecdysozoa</taxon>
        <taxon>Nematoda</taxon>
        <taxon>Chromadorea</taxon>
        <taxon>Rhabditida</taxon>
        <taxon>Rhabditina</taxon>
        <taxon>Rhabditomorpha</taxon>
        <taxon>Strongyloidea</taxon>
        <taxon>Heterorhabditidae</taxon>
        <taxon>Heterorhabditis</taxon>
    </lineage>
</organism>
<reference evidence="2" key="1">
    <citation type="submission" date="2016-11" db="UniProtKB">
        <authorList>
            <consortium name="WormBaseParasite"/>
        </authorList>
    </citation>
    <scope>IDENTIFICATION</scope>
</reference>
<accession>A0A1I7X4N6</accession>
<dbReference type="AlphaFoldDB" id="A0A1I7X4N6"/>